<feature type="domain" description="FAD-binding" evidence="1">
    <location>
        <begin position="307"/>
        <end position="373"/>
    </location>
</feature>
<dbReference type="PANTHER" id="PTHR47469:SF2">
    <property type="entry name" value="OS06G0597600 PROTEIN"/>
    <property type="match status" value="1"/>
</dbReference>
<protein>
    <recommendedName>
        <fullName evidence="1">FAD-binding domain-containing protein</fullName>
    </recommendedName>
</protein>
<name>A0A484M8A1_9ASTE</name>
<dbReference type="OrthoDB" id="16820at2759"/>
<evidence type="ECO:0000259" key="1">
    <source>
        <dbReference type="Pfam" id="PF01494"/>
    </source>
</evidence>
<dbReference type="InterPro" id="IPR002938">
    <property type="entry name" value="FAD-bd"/>
</dbReference>
<accession>A0A484M8A1</accession>
<evidence type="ECO:0000313" key="2">
    <source>
        <dbReference type="EMBL" id="VFQ84634.1"/>
    </source>
</evidence>
<dbReference type="InterPro" id="IPR036188">
    <property type="entry name" value="FAD/NAD-bd_sf"/>
</dbReference>
<keyword evidence="3" id="KW-1185">Reference proteome</keyword>
<dbReference type="AlphaFoldDB" id="A0A484M8A1"/>
<dbReference type="Proteomes" id="UP000595140">
    <property type="component" value="Unassembled WGS sequence"/>
</dbReference>
<dbReference type="InterPro" id="IPR053212">
    <property type="entry name" value="DHP_3-monooxygenase"/>
</dbReference>
<dbReference type="PRINTS" id="PR00420">
    <property type="entry name" value="RNGMNOXGNASE"/>
</dbReference>
<evidence type="ECO:0000313" key="3">
    <source>
        <dbReference type="Proteomes" id="UP000595140"/>
    </source>
</evidence>
<dbReference type="PROSITE" id="PS51257">
    <property type="entry name" value="PROKAR_LIPOPROTEIN"/>
    <property type="match status" value="1"/>
</dbReference>
<dbReference type="Pfam" id="PF01494">
    <property type="entry name" value="FAD_binding_3"/>
    <property type="match status" value="1"/>
</dbReference>
<organism evidence="2 3">
    <name type="scientific">Cuscuta campestris</name>
    <dbReference type="NCBI Taxonomy" id="132261"/>
    <lineage>
        <taxon>Eukaryota</taxon>
        <taxon>Viridiplantae</taxon>
        <taxon>Streptophyta</taxon>
        <taxon>Embryophyta</taxon>
        <taxon>Tracheophyta</taxon>
        <taxon>Spermatophyta</taxon>
        <taxon>Magnoliopsida</taxon>
        <taxon>eudicotyledons</taxon>
        <taxon>Gunneridae</taxon>
        <taxon>Pentapetalae</taxon>
        <taxon>asterids</taxon>
        <taxon>lamiids</taxon>
        <taxon>Solanales</taxon>
        <taxon>Convolvulaceae</taxon>
        <taxon>Cuscuteae</taxon>
        <taxon>Cuscuta</taxon>
        <taxon>Cuscuta subgen. Grammica</taxon>
        <taxon>Cuscuta sect. Cleistogrammica</taxon>
    </lineage>
</organism>
<gene>
    <name evidence="2" type="ORF">CCAM_LOCUS26410</name>
</gene>
<dbReference type="EMBL" id="OOIL02002808">
    <property type="protein sequence ID" value="VFQ84634.1"/>
    <property type="molecule type" value="Genomic_DNA"/>
</dbReference>
<dbReference type="GO" id="GO:0071949">
    <property type="term" value="F:FAD binding"/>
    <property type="evidence" value="ECO:0007669"/>
    <property type="project" value="InterPro"/>
</dbReference>
<dbReference type="SUPFAM" id="SSF54373">
    <property type="entry name" value="FAD-linked reductases, C-terminal domain"/>
    <property type="match status" value="1"/>
</dbReference>
<sequence length="428" mass="47529">MKEGERKGKAVVVGGSIAGISCAHALIRAGWDVVVLEKTPAPPTAGIPTGAGLGLDPLAQKLIQSWLTHPDLLLHSTLPLTIDQNNATDEEKKIKWTLTRDEGYNHRAAYWADLFHLLYNALPRNTVLWGHLFVSFSIPNDDRSYVRVETKTLASGDTVSIVGNLLVGADGSLSSIRNHFLPDFKLRYSGYCAWRGVVDFSNNENSEAIVGIKAAYPDLGRCLYFNLGTGTHSVLYELRDKKMNWIWYISQPEPQLKGSSVTMRVSNDMLRNMLEEAEKVWDPELTRLIRETTDPFLNVIYDADPLEQIHWDNVVLVGDAAHPTTPHGLRSTNMSILDAAVLGKCLEKWGVENLSSALKEYQSVRLPVVSKQVLHSRRLGRVKQGLPFLPDGYTFDPINASAGDCEELQQKKMPCFGDTPLFVTTSTS</sequence>
<reference evidence="2 3" key="1">
    <citation type="submission" date="2018-04" db="EMBL/GenBank/DDBJ databases">
        <authorList>
            <person name="Vogel A."/>
        </authorList>
    </citation>
    <scope>NUCLEOTIDE SEQUENCE [LARGE SCALE GENOMIC DNA]</scope>
</reference>
<dbReference type="PANTHER" id="PTHR47469">
    <property type="entry name" value="MONOOXYGENASE-LIKE"/>
    <property type="match status" value="1"/>
</dbReference>
<proteinExistence type="predicted"/>
<dbReference type="Gene3D" id="3.50.50.60">
    <property type="entry name" value="FAD/NAD(P)-binding domain"/>
    <property type="match status" value="1"/>
</dbReference>
<dbReference type="SUPFAM" id="SSF51905">
    <property type="entry name" value="FAD/NAD(P)-binding domain"/>
    <property type="match status" value="1"/>
</dbReference>